<keyword evidence="1" id="KW-0677">Repeat</keyword>
<evidence type="ECO:0000256" key="1">
    <source>
        <dbReference type="ARBA" id="ARBA00022737"/>
    </source>
</evidence>
<keyword evidence="3" id="KW-1015">Disulfide bond</keyword>
<dbReference type="GO" id="GO:0005576">
    <property type="term" value="C:extracellular region"/>
    <property type="evidence" value="ECO:0007669"/>
    <property type="project" value="InterPro"/>
</dbReference>
<dbReference type="GO" id="GO:0005524">
    <property type="term" value="F:ATP binding"/>
    <property type="evidence" value="ECO:0007669"/>
    <property type="project" value="InterPro"/>
</dbReference>
<dbReference type="Pfam" id="PF14295">
    <property type="entry name" value="PAN_4"/>
    <property type="match status" value="1"/>
</dbReference>
<reference evidence="5 6" key="1">
    <citation type="submission" date="2018-07" db="EMBL/GenBank/DDBJ databases">
        <title>Genome sequencing of oomycete isolates from Chile give support for New Zealand origin for Phytophthora kernoviae and make available the first Nothophytophthora sp. genome.</title>
        <authorList>
            <person name="Studholme D.J."/>
            <person name="Sanfuentes E."/>
            <person name="Panda P."/>
            <person name="Hill R."/>
            <person name="Sambles C."/>
            <person name="Grant M."/>
            <person name="Williams N.M."/>
            <person name="Mcdougal R.L."/>
        </authorList>
    </citation>
    <scope>NUCLEOTIDE SEQUENCE [LARGE SCALE GENOMIC DNA]</scope>
    <source>
        <strain evidence="5">Chile6</strain>
    </source>
</reference>
<dbReference type="Gene3D" id="1.10.1160.10">
    <property type="entry name" value="Glutamyl-trna Synthetase, Domain 2"/>
    <property type="match status" value="1"/>
</dbReference>
<name>A0A3F2RDE5_9STRA</name>
<protein>
    <recommendedName>
        <fullName evidence="4">Apple domain-containing protein</fullName>
    </recommendedName>
</protein>
<gene>
    <name evidence="5" type="ORF">BBP00_00009211</name>
</gene>
<evidence type="ECO:0000313" key="6">
    <source>
        <dbReference type="Proteomes" id="UP000277300"/>
    </source>
</evidence>
<accession>A0A3F2RDE5</accession>
<dbReference type="AlphaFoldDB" id="A0A3F2RDE5"/>
<evidence type="ECO:0000256" key="3">
    <source>
        <dbReference type="ARBA" id="ARBA00023157"/>
    </source>
</evidence>
<feature type="domain" description="Apple" evidence="4">
    <location>
        <begin position="7"/>
        <end position="45"/>
    </location>
</feature>
<dbReference type="InterPro" id="IPR003609">
    <property type="entry name" value="Pan_app"/>
</dbReference>
<dbReference type="InterPro" id="IPR020061">
    <property type="entry name" value="Glu_tRNA_lig_a-bdl"/>
</dbReference>
<dbReference type="GO" id="GO:0006412">
    <property type="term" value="P:translation"/>
    <property type="evidence" value="ECO:0007669"/>
    <property type="project" value="UniProtKB-KW"/>
</dbReference>
<evidence type="ECO:0000313" key="5">
    <source>
        <dbReference type="EMBL" id="RLN53728.1"/>
    </source>
</evidence>
<evidence type="ECO:0000259" key="4">
    <source>
        <dbReference type="Pfam" id="PF14295"/>
    </source>
</evidence>
<dbReference type="EMBL" id="MBDO02000585">
    <property type="protein sequence ID" value="RLN53728.1"/>
    <property type="molecule type" value="Genomic_DNA"/>
</dbReference>
<dbReference type="CDD" id="cd01100">
    <property type="entry name" value="APPLE_Factor_XI_like"/>
    <property type="match status" value="1"/>
</dbReference>
<dbReference type="InterPro" id="IPR000177">
    <property type="entry name" value="Apple"/>
</dbReference>
<sequence>MDYLSFDIGNVWAAKPGDCCALCRAKVGCRVFSWTNYQSGTCWLKGGKRLAFPADGVTSVGAGLQKVIFRGYSVLSKRKLQWFVDRGHVEDWVAPRFTTV</sequence>
<comment type="caution">
    <text evidence="5">The sequence shown here is derived from an EMBL/GenBank/DDBJ whole genome shotgun (WGS) entry which is preliminary data.</text>
</comment>
<dbReference type="GO" id="GO:0006508">
    <property type="term" value="P:proteolysis"/>
    <property type="evidence" value="ECO:0007669"/>
    <property type="project" value="InterPro"/>
</dbReference>
<organism evidence="5 6">
    <name type="scientific">Phytophthora kernoviae</name>
    <dbReference type="NCBI Taxonomy" id="325452"/>
    <lineage>
        <taxon>Eukaryota</taxon>
        <taxon>Sar</taxon>
        <taxon>Stramenopiles</taxon>
        <taxon>Oomycota</taxon>
        <taxon>Peronosporomycetes</taxon>
        <taxon>Peronosporales</taxon>
        <taxon>Peronosporaceae</taxon>
        <taxon>Phytophthora</taxon>
    </lineage>
</organism>
<evidence type="ECO:0000256" key="2">
    <source>
        <dbReference type="ARBA" id="ARBA00022917"/>
    </source>
</evidence>
<dbReference type="Proteomes" id="UP000277300">
    <property type="component" value="Unassembled WGS sequence"/>
</dbReference>
<keyword evidence="2" id="KW-0648">Protein biosynthesis</keyword>
<proteinExistence type="predicted"/>
<dbReference type="OrthoDB" id="78172at2759"/>
<dbReference type="Gene3D" id="3.50.4.10">
    <property type="entry name" value="Hepatocyte Growth Factor"/>
    <property type="match status" value="1"/>
</dbReference>